<gene>
    <name evidence="2" type="ORF">ACFFTR_20645</name>
</gene>
<dbReference type="EMBL" id="JBHMCA010000042">
    <property type="protein sequence ID" value="MFB9445492.1"/>
    <property type="molecule type" value="Genomic_DNA"/>
</dbReference>
<accession>A0ABV5M9F7</accession>
<reference evidence="2 3" key="1">
    <citation type="submission" date="2024-09" db="EMBL/GenBank/DDBJ databases">
        <authorList>
            <person name="Sun Q."/>
            <person name="Mori K."/>
        </authorList>
    </citation>
    <scope>NUCLEOTIDE SEQUENCE [LARGE SCALE GENOMIC DNA]</scope>
    <source>
        <strain evidence="2 3">JCM 3307</strain>
    </source>
</reference>
<keyword evidence="3" id="KW-1185">Reference proteome</keyword>
<dbReference type="RefSeq" id="WP_223103846.1">
    <property type="nucleotide sequence ID" value="NZ_CP061913.1"/>
</dbReference>
<dbReference type="InterPro" id="IPR025361">
    <property type="entry name" value="DUF4265"/>
</dbReference>
<feature type="compositionally biased region" description="Basic and acidic residues" evidence="1">
    <location>
        <begin position="1"/>
        <end position="16"/>
    </location>
</feature>
<name>A0ABV5M9F7_9ACTN</name>
<evidence type="ECO:0000313" key="3">
    <source>
        <dbReference type="Proteomes" id="UP001589608"/>
    </source>
</evidence>
<dbReference type="Pfam" id="PF14085">
    <property type="entry name" value="DUF4265"/>
    <property type="match status" value="1"/>
</dbReference>
<evidence type="ECO:0000256" key="1">
    <source>
        <dbReference type="SAM" id="MobiDB-lite"/>
    </source>
</evidence>
<proteinExistence type="predicted"/>
<evidence type="ECO:0000313" key="2">
    <source>
        <dbReference type="EMBL" id="MFB9445492.1"/>
    </source>
</evidence>
<dbReference type="Proteomes" id="UP001589608">
    <property type="component" value="Unassembled WGS sequence"/>
</dbReference>
<protein>
    <submittedName>
        <fullName evidence="2">DUF4265 domain-containing protein</fullName>
    </submittedName>
</protein>
<comment type="caution">
    <text evidence="2">The sequence shown here is derived from an EMBL/GenBank/DDBJ whole genome shotgun (WGS) entry which is preliminary data.</text>
</comment>
<sequence>MLRIRSVQDDDGRAPERNWPQPAEGEGLWATPLGDGLYRLENVPWFDPNSAIYDVVTAVEFEGTRWVMQKAQWSGHLTIWVTRCDPAAVLATFAELGVTGESAAPAYDLAALDIPPDADFRAIRGMLRAGKAAGTWDFHEACVSAEWSNVDTSTAP</sequence>
<feature type="region of interest" description="Disordered" evidence="1">
    <location>
        <begin position="1"/>
        <end position="26"/>
    </location>
</feature>
<organism evidence="2 3">
    <name type="scientific">Dactylosporangium vinaceum</name>
    <dbReference type="NCBI Taxonomy" id="53362"/>
    <lineage>
        <taxon>Bacteria</taxon>
        <taxon>Bacillati</taxon>
        <taxon>Actinomycetota</taxon>
        <taxon>Actinomycetes</taxon>
        <taxon>Micromonosporales</taxon>
        <taxon>Micromonosporaceae</taxon>
        <taxon>Dactylosporangium</taxon>
    </lineage>
</organism>